<dbReference type="RefSeq" id="WP_171323931.1">
    <property type="nucleotide sequence ID" value="NZ_JABFBC010000001.1"/>
</dbReference>
<dbReference type="PANTHER" id="PTHR32309:SF13">
    <property type="entry name" value="FERRIC ENTEROBACTIN TRANSPORT PROTEIN FEPE"/>
    <property type="match status" value="1"/>
</dbReference>
<evidence type="ECO:0000256" key="17">
    <source>
        <dbReference type="SAM" id="Phobius"/>
    </source>
</evidence>
<gene>
    <name evidence="20" type="ORF">HMH01_07555</name>
</gene>
<keyword evidence="9" id="KW-0547">Nucleotide-binding</keyword>
<keyword evidence="5" id="KW-1003">Cell membrane</keyword>
<evidence type="ECO:0000256" key="5">
    <source>
        <dbReference type="ARBA" id="ARBA00022475"/>
    </source>
</evidence>
<evidence type="ECO:0000256" key="13">
    <source>
        <dbReference type="ARBA" id="ARBA00023136"/>
    </source>
</evidence>
<dbReference type="PANTHER" id="PTHR32309">
    <property type="entry name" value="TYROSINE-PROTEIN KINASE"/>
    <property type="match status" value="1"/>
</dbReference>
<name>A0A849L223_9RHOB</name>
<evidence type="ECO:0000256" key="12">
    <source>
        <dbReference type="ARBA" id="ARBA00022989"/>
    </source>
</evidence>
<dbReference type="Pfam" id="PF13614">
    <property type="entry name" value="AAA_31"/>
    <property type="match status" value="1"/>
</dbReference>
<protein>
    <recommendedName>
        <fullName evidence="4">non-specific protein-tyrosine kinase</fullName>
        <ecNumber evidence="4">2.7.10.2</ecNumber>
    </recommendedName>
</protein>
<evidence type="ECO:0000256" key="7">
    <source>
        <dbReference type="ARBA" id="ARBA00022679"/>
    </source>
</evidence>
<evidence type="ECO:0000256" key="1">
    <source>
        <dbReference type="ARBA" id="ARBA00004429"/>
    </source>
</evidence>
<evidence type="ECO:0000256" key="9">
    <source>
        <dbReference type="ARBA" id="ARBA00022741"/>
    </source>
</evidence>
<evidence type="ECO:0000259" key="19">
    <source>
        <dbReference type="Pfam" id="PF13614"/>
    </source>
</evidence>
<evidence type="ECO:0000256" key="10">
    <source>
        <dbReference type="ARBA" id="ARBA00022777"/>
    </source>
</evidence>
<evidence type="ECO:0000313" key="20">
    <source>
        <dbReference type="EMBL" id="NNU80294.1"/>
    </source>
</evidence>
<dbReference type="CDD" id="cd05387">
    <property type="entry name" value="BY-kinase"/>
    <property type="match status" value="1"/>
</dbReference>
<feature type="domain" description="AAA" evidence="19">
    <location>
        <begin position="537"/>
        <end position="676"/>
    </location>
</feature>
<evidence type="ECO:0000256" key="11">
    <source>
        <dbReference type="ARBA" id="ARBA00022840"/>
    </source>
</evidence>
<dbReference type="InterPro" id="IPR003856">
    <property type="entry name" value="LPS_length_determ_N"/>
</dbReference>
<dbReference type="GO" id="GO:0004713">
    <property type="term" value="F:protein tyrosine kinase activity"/>
    <property type="evidence" value="ECO:0007669"/>
    <property type="project" value="TreeGrafter"/>
</dbReference>
<dbReference type="InterPro" id="IPR027417">
    <property type="entry name" value="P-loop_NTPase"/>
</dbReference>
<dbReference type="Pfam" id="PF02706">
    <property type="entry name" value="Wzz"/>
    <property type="match status" value="1"/>
</dbReference>
<keyword evidence="12 17" id="KW-1133">Transmembrane helix</keyword>
<dbReference type="InterPro" id="IPR050445">
    <property type="entry name" value="Bact_polysacc_biosynth/exp"/>
</dbReference>
<comment type="subcellular location">
    <subcellularLocation>
        <location evidence="1">Cell inner membrane</location>
        <topology evidence="1">Multi-pass membrane protein</topology>
    </subcellularLocation>
</comment>
<dbReference type="InterPro" id="IPR005702">
    <property type="entry name" value="Wzc-like_C"/>
</dbReference>
<dbReference type="SUPFAM" id="SSF52540">
    <property type="entry name" value="P-loop containing nucleoside triphosphate hydrolases"/>
    <property type="match status" value="1"/>
</dbReference>
<sequence length="728" mass="78587">MRHEYTKTLEREFFGAGIGAAQDDGDNAMLMALWMALLRARYWLVGAALLGGIAAYALSYLFEVRYTSEAQVMIETRVTNDPAFAPGMAGLPTSITALESELEVLQSPDLIQRVVDRLDLRSDAEFAKQDEATDAGGAGDAGAAPLPADPDAAVVSAVRDRSSVEQIGNMSAVFSITFTSQDPEKAALLANTLAEEYIAAQIEEKLRALDRSQAWLSDRTTEIQERLTTLGVERENHILAEPYTPEDLQTMKASRASMERRIADLEAEAARLETTHAAIARLRADGNPLDAAAMIAVPGPELSQAIFEARAGDLAVLDAALDAAAARLSEEATATAASAASIRREADLTQAELSAQAERDAELRRIENDIRVSEAIYQDFMAQLSRRTQQDRYLNPDARIIATARPSPYPSEPRRKVMAVGAAFLATLGAAALVILTELRRTSLRTVGEYEGASGLPVLGLVPEASPKAVALPALLQATAPVWPGLMTSARKLYSSIVTELEAKPRGVSLRGRMRPRPAPEQASAQRLPALRTTKGQIIAGVSSMPGEGKSTALLLLARACTFAGERVLLVDCDFWHSPYRGTDGNELDRFTEALFDPEHSDRLIRETGENGLHLLPAPMGVEDPAAVLISEEFRALLEFLQARYDRVILDTPPLLAHVDTAALYRSADSILLMTRWNATPRGAVESTLRILSDVGVRPGAVVATRVNTVRAGAYGDNMFSHALRASA</sequence>
<evidence type="ECO:0000256" key="4">
    <source>
        <dbReference type="ARBA" id="ARBA00011903"/>
    </source>
</evidence>
<dbReference type="AlphaFoldDB" id="A0A849L223"/>
<comment type="caution">
    <text evidence="20">The sequence shown here is derived from an EMBL/GenBank/DDBJ whole genome shotgun (WGS) entry which is preliminary data.</text>
</comment>
<reference evidence="20 21" key="1">
    <citation type="submission" date="2020-05" db="EMBL/GenBank/DDBJ databases">
        <title>Gimesia benthica sp. nov., a novel planctomycete isolated from a deep-sea water sample of the Northwest Indian Ocean.</title>
        <authorList>
            <person name="Wang J."/>
            <person name="Ruan C."/>
            <person name="Song L."/>
            <person name="Zhu Y."/>
            <person name="Li A."/>
            <person name="Zheng X."/>
            <person name="Wang L."/>
            <person name="Lu Z."/>
            <person name="Huang Y."/>
            <person name="Du W."/>
            <person name="Zhou Y."/>
            <person name="Huang L."/>
            <person name="Dai X."/>
        </authorList>
    </citation>
    <scope>NUCLEOTIDE SEQUENCE [LARGE SCALE GENOMIC DNA]</scope>
    <source>
        <strain evidence="20 21">YYQ-30</strain>
    </source>
</reference>
<evidence type="ECO:0000256" key="2">
    <source>
        <dbReference type="ARBA" id="ARBA00007316"/>
    </source>
</evidence>
<evidence type="ECO:0000256" key="8">
    <source>
        <dbReference type="ARBA" id="ARBA00022692"/>
    </source>
</evidence>
<comment type="similarity">
    <text evidence="2">Belongs to the CpsD/CapB family.</text>
</comment>
<evidence type="ECO:0000256" key="3">
    <source>
        <dbReference type="ARBA" id="ARBA00008883"/>
    </source>
</evidence>
<feature type="coiled-coil region" evidence="16">
    <location>
        <begin position="248"/>
        <end position="282"/>
    </location>
</feature>
<organism evidence="20 21">
    <name type="scientific">Halovulum dunhuangense</name>
    <dbReference type="NCBI Taxonomy" id="1505036"/>
    <lineage>
        <taxon>Bacteria</taxon>
        <taxon>Pseudomonadati</taxon>
        <taxon>Pseudomonadota</taxon>
        <taxon>Alphaproteobacteria</taxon>
        <taxon>Rhodobacterales</taxon>
        <taxon>Paracoccaceae</taxon>
        <taxon>Halovulum</taxon>
    </lineage>
</organism>
<dbReference type="InterPro" id="IPR025669">
    <property type="entry name" value="AAA_dom"/>
</dbReference>
<keyword evidence="21" id="KW-1185">Reference proteome</keyword>
<keyword evidence="7" id="KW-0808">Transferase</keyword>
<keyword evidence="16" id="KW-0175">Coiled coil</keyword>
<feature type="domain" description="Polysaccharide chain length determinant N-terminal" evidence="18">
    <location>
        <begin position="30"/>
        <end position="117"/>
    </location>
</feature>
<comment type="similarity">
    <text evidence="3">Belongs to the etk/wzc family.</text>
</comment>
<keyword evidence="14" id="KW-0829">Tyrosine-protein kinase</keyword>
<dbReference type="EC" id="2.7.10.2" evidence="4"/>
<dbReference type="EMBL" id="JABFBC010000001">
    <property type="protein sequence ID" value="NNU80294.1"/>
    <property type="molecule type" value="Genomic_DNA"/>
</dbReference>
<evidence type="ECO:0000256" key="15">
    <source>
        <dbReference type="ARBA" id="ARBA00051245"/>
    </source>
</evidence>
<evidence type="ECO:0000256" key="14">
    <source>
        <dbReference type="ARBA" id="ARBA00023137"/>
    </source>
</evidence>
<evidence type="ECO:0000259" key="18">
    <source>
        <dbReference type="Pfam" id="PF02706"/>
    </source>
</evidence>
<keyword evidence="6" id="KW-0997">Cell inner membrane</keyword>
<keyword evidence="10" id="KW-0418">Kinase</keyword>
<keyword evidence="13 17" id="KW-0472">Membrane</keyword>
<comment type="catalytic activity">
    <reaction evidence="15">
        <text>L-tyrosyl-[protein] + ATP = O-phospho-L-tyrosyl-[protein] + ADP + H(+)</text>
        <dbReference type="Rhea" id="RHEA:10596"/>
        <dbReference type="Rhea" id="RHEA-COMP:10136"/>
        <dbReference type="Rhea" id="RHEA-COMP:20101"/>
        <dbReference type="ChEBI" id="CHEBI:15378"/>
        <dbReference type="ChEBI" id="CHEBI:30616"/>
        <dbReference type="ChEBI" id="CHEBI:46858"/>
        <dbReference type="ChEBI" id="CHEBI:61978"/>
        <dbReference type="ChEBI" id="CHEBI:456216"/>
        <dbReference type="EC" id="2.7.10.2"/>
    </reaction>
</comment>
<dbReference type="GO" id="GO:0005886">
    <property type="term" value="C:plasma membrane"/>
    <property type="evidence" value="ECO:0007669"/>
    <property type="project" value="UniProtKB-SubCell"/>
</dbReference>
<dbReference type="Proteomes" id="UP000572377">
    <property type="component" value="Unassembled WGS sequence"/>
</dbReference>
<evidence type="ECO:0000256" key="16">
    <source>
        <dbReference type="SAM" id="Coils"/>
    </source>
</evidence>
<evidence type="ECO:0000313" key="21">
    <source>
        <dbReference type="Proteomes" id="UP000572377"/>
    </source>
</evidence>
<accession>A0A849L223</accession>
<keyword evidence="11" id="KW-0067">ATP-binding</keyword>
<proteinExistence type="inferred from homology"/>
<keyword evidence="8 17" id="KW-0812">Transmembrane</keyword>
<dbReference type="Gene3D" id="3.40.50.300">
    <property type="entry name" value="P-loop containing nucleotide triphosphate hydrolases"/>
    <property type="match status" value="1"/>
</dbReference>
<evidence type="ECO:0000256" key="6">
    <source>
        <dbReference type="ARBA" id="ARBA00022519"/>
    </source>
</evidence>
<feature type="transmembrane region" description="Helical" evidence="17">
    <location>
        <begin position="42"/>
        <end position="62"/>
    </location>
</feature>